<feature type="region of interest" description="Disordered" evidence="3">
    <location>
        <begin position="1810"/>
        <end position="1863"/>
    </location>
</feature>
<dbReference type="STRING" id="568069.A0A1J1HUT4"/>
<evidence type="ECO:0000256" key="5">
    <source>
        <dbReference type="SAM" id="SignalP"/>
    </source>
</evidence>
<keyword evidence="4" id="KW-0472">Membrane</keyword>
<dbReference type="InterPro" id="IPR002223">
    <property type="entry name" value="Kunitz_BPTI"/>
</dbReference>
<dbReference type="PROSITE" id="PS50026">
    <property type="entry name" value="EGF_3"/>
    <property type="match status" value="2"/>
</dbReference>
<accession>A0A1J1HUT4</accession>
<keyword evidence="1" id="KW-1015">Disulfide bond</keyword>
<dbReference type="CDD" id="cd00109">
    <property type="entry name" value="Kunitz-type"/>
    <property type="match status" value="1"/>
</dbReference>
<dbReference type="EMBL" id="CVRI01000021">
    <property type="protein sequence ID" value="CRK91831.1"/>
    <property type="molecule type" value="Genomic_DNA"/>
</dbReference>
<dbReference type="PANTHER" id="PTHR15036">
    <property type="entry name" value="PIKACHURIN-LIKE PROTEIN"/>
    <property type="match status" value="1"/>
</dbReference>
<dbReference type="GO" id="GO:0016020">
    <property type="term" value="C:membrane"/>
    <property type="evidence" value="ECO:0007669"/>
    <property type="project" value="UniProtKB-SubCell"/>
</dbReference>
<dbReference type="CDD" id="cd00054">
    <property type="entry name" value="EGF_CA"/>
    <property type="match status" value="2"/>
</dbReference>
<feature type="domain" description="EGF-like" evidence="7">
    <location>
        <begin position="1175"/>
        <end position="1212"/>
    </location>
</feature>
<dbReference type="SUPFAM" id="SSF57362">
    <property type="entry name" value="BPTI-like"/>
    <property type="match status" value="1"/>
</dbReference>
<dbReference type="SMART" id="SM00181">
    <property type="entry name" value="EGF"/>
    <property type="match status" value="4"/>
</dbReference>
<dbReference type="PROSITE" id="PS50279">
    <property type="entry name" value="BPTI_KUNITZ_2"/>
    <property type="match status" value="1"/>
</dbReference>
<sequence length="1893" mass="213912">MWSKVFCVLFLTSLKNINGMNSTQNRQTVYEKCRGPGEPGPCKSFLYKWRFEVTTQECNTFIWGGCGGNPSNRFDTEVECLAYCIGGNHTLPPYIIPQTTTITPNIINKDVPTNVNVDNKVTPVKNVTVDPIESHGDELVFKETEKEKPEKEFMFAQNNTFIQIDGDTIKTFQLRLCREISFQFRTRLPHGLLVYHNVKNPEGIELDPYALYVIVEKGQLKVVHVFGKHSTSVIVGEGLNRDEWHSVVVRIDVHGARLIARVDNSQEEVYLKGLNHDTNYGVSTNLPSVVLVGGLSSEEKLHGVKYIIESFVGCIRNVVLKSGKAASDLLPITPLVASKHENVVEGCHNKCYSRENLCFEGSNCINHFSSVSCDCFGTKYEGEQCDIYSATVLTLRGSSYVSYRIYDWKDRTHSSVTRISMVFKTWFDDSILFYASGETIKSQYIGASIKNNSTYIEMDFGDGPVNCTLGNDLTSYYWHKLTILHDHKTVKVILDDQMKVFEGAKNLLFDPEIYFGGGPDLNKKKGLASSNNFAGSFKNVFYNDISVLYELKKKNPKVHYIGVLSPEFVEIEVDVIPITYPFATSHIWWPIKETKEMNVKFDFKSSRNTAILAYSEVQTKEGTGYWEIRLSTDKISFDLVTENNITIPTFIKIENPTQWHAIELSYTNETIKFTVDYRHTVTQMYGLSFNIGNKIIIGSSLRASGAGLVGCMRDLSINGLDIEPRFVVKTERVVGEIALDNCQFVDPCRRPNTCEHNGKCIVKNDRVTCDCKGTGYVGKNCHFTKYRKTCEELALLGYTKSDVYLIDIDGNGIFPPAHVKCDFQSLEDSTKTITIVEHNLPSQVDVRSTSLDDFSFDIKYREFSAEMLQELISHSLYCTQHIKYDCMKAPLDFNSATWFKSSHKNNLTIIDFIGDNKRGSCPCAKTKSCEDPNQLCNCDKSDTMWSSDEGYFSEPHSLGITSMYFLQQKTLDENSQGRITLGPLECVETILITVFRLDTQKYVVTFTTSQSYIEVPGWRKGDIAFSFRTTGEKAILLFQPPIRPNFPSFLVALTGDYQLTFAFTLNTGTSREMVINSNRKLNGGEWHKIWIDYNDYHVRFMINTDYEMVNLLPEEEFGPFEGSMYIGGATADLLKKASVKQGLIGCFRGLVVNGEILDIYSYMSVHLSEIIKDCKPSCVPNPCKNGGQCKELWSNFQCVCKNPWAHVGEFCEKNYNEKALTFTNRVSYLKKIFVNDTDGSSLLRGILRENLLINIRTYDDHALILYAHDNFNNFIHLYITNANQVVYLFNHGNEIVNLTVSNKELSSGKSIQIAVIRSETSTILHVNEFNMTLEKGVLLLEEYSNKPWTNPDAEVLSPHRPPAPTVFYFQLNIAGYDPSNLLRVNSNSLDGLVGCVRGLKIGDNLVDLPELAKANEAHESDGVLADCQMYCDAEPCKNGGICTENFAKKDADHKVFCNCEHTSFLGEFCMEEKGAEFSGESGLQRIYALEGKIDHLKLQLAFSSGDLRRANRIMLLLQTDIPTYYLMVGIDTDGYLFFEEDRNGQIYSATIQHEFLNNARHSVYYKRDFDDAVLLIDQAEVNLTENVLRNITQPMTESSNKVYIGGINSTDSRFAIYKSYSGCLSNIFLEVNNQSLKPLDEYMLFTKTEAENILVLNPSGVRSAQCNAHFEIVQKLIDEPLLNISLGTDKNWVEDSPARIPYKSNYVDNDEQEEQTQVVFIVLITLFFVIIICCMIEVYRSDRAHKRRIERETDESIIWSKEQAAKMLESPGSRKISYKPVSFEDPDAKATKSTEPLISILKNGTAGVPKQTIETEKPLKDSNGGYRESQLMDHEPQWESLVGSQNSIKSPNNDDDIDNANDTDDLLVSNDPASLANLAPLSSISEVTLDRFH</sequence>
<dbReference type="FunFam" id="2.10.25.10:FF:000459">
    <property type="entry name" value="Axotactin, isoform B"/>
    <property type="match status" value="1"/>
</dbReference>
<feature type="domain" description="Laminin G" evidence="6">
    <location>
        <begin position="151"/>
        <end position="347"/>
    </location>
</feature>
<evidence type="ECO:0000256" key="2">
    <source>
        <dbReference type="PROSITE-ProRule" id="PRU00076"/>
    </source>
</evidence>
<evidence type="ECO:0000256" key="4">
    <source>
        <dbReference type="SAM" id="Phobius"/>
    </source>
</evidence>
<feature type="domain" description="Laminin G" evidence="6">
    <location>
        <begin position="390"/>
        <end position="569"/>
    </location>
</feature>
<gene>
    <name evidence="9" type="primary">similar to Neurexin-4</name>
    <name evidence="9" type="ORF">CLUMA_CG005452</name>
</gene>
<keyword evidence="2" id="KW-0245">EGF-like domain</keyword>
<dbReference type="InterPro" id="IPR001791">
    <property type="entry name" value="Laminin_G"/>
</dbReference>
<dbReference type="PROSITE" id="PS50025">
    <property type="entry name" value="LAM_G_DOMAIN"/>
    <property type="match status" value="6"/>
</dbReference>
<reference evidence="9 10" key="1">
    <citation type="submission" date="2015-04" db="EMBL/GenBank/DDBJ databases">
        <authorList>
            <person name="Syromyatnikov M.Y."/>
            <person name="Popov V.N."/>
        </authorList>
    </citation>
    <scope>NUCLEOTIDE SEQUENCE [LARGE SCALE GENOMIC DNA]</scope>
</reference>
<dbReference type="Pfam" id="PF00014">
    <property type="entry name" value="Kunitz_BPTI"/>
    <property type="match status" value="1"/>
</dbReference>
<dbReference type="Pfam" id="PF02210">
    <property type="entry name" value="Laminin_G_2"/>
    <property type="match status" value="6"/>
</dbReference>
<dbReference type="Gene3D" id="4.10.410.10">
    <property type="entry name" value="Pancreatic trypsin inhibitor Kunitz domain"/>
    <property type="match status" value="1"/>
</dbReference>
<feature type="domain" description="Laminin G" evidence="6">
    <location>
        <begin position="565"/>
        <end position="742"/>
    </location>
</feature>
<evidence type="ECO:0000259" key="6">
    <source>
        <dbReference type="PROSITE" id="PS50025"/>
    </source>
</evidence>
<evidence type="ECO:0000313" key="10">
    <source>
        <dbReference type="Proteomes" id="UP000183832"/>
    </source>
</evidence>
<dbReference type="OrthoDB" id="5989513at2759"/>
<feature type="signal peptide" evidence="5">
    <location>
        <begin position="1"/>
        <end position="19"/>
    </location>
</feature>
<keyword evidence="5" id="KW-0732">Signal</keyword>
<dbReference type="Gene3D" id="2.60.120.200">
    <property type="match status" value="6"/>
</dbReference>
<feature type="domain" description="BPTI/Kunitz inhibitor" evidence="8">
    <location>
        <begin position="33"/>
        <end position="84"/>
    </location>
</feature>
<feature type="domain" description="Laminin G" evidence="6">
    <location>
        <begin position="1221"/>
        <end position="1427"/>
    </location>
</feature>
<feature type="domain" description="Laminin G" evidence="6">
    <location>
        <begin position="1002"/>
        <end position="1174"/>
    </location>
</feature>
<keyword evidence="4" id="KW-1133">Transmembrane helix</keyword>
<dbReference type="FunFam" id="2.60.120.200:FF:000100">
    <property type="entry name" value="Axotactin, isoform B"/>
    <property type="match status" value="1"/>
</dbReference>
<evidence type="ECO:0000256" key="3">
    <source>
        <dbReference type="SAM" id="MobiDB-lite"/>
    </source>
</evidence>
<dbReference type="Gene3D" id="2.60.120.1000">
    <property type="match status" value="1"/>
</dbReference>
<keyword evidence="10" id="KW-1185">Reference proteome</keyword>
<evidence type="ECO:0000259" key="7">
    <source>
        <dbReference type="PROSITE" id="PS50026"/>
    </source>
</evidence>
<feature type="transmembrane region" description="Helical" evidence="4">
    <location>
        <begin position="1718"/>
        <end position="1739"/>
    </location>
</feature>
<organism evidence="9 10">
    <name type="scientific">Clunio marinus</name>
    <dbReference type="NCBI Taxonomy" id="568069"/>
    <lineage>
        <taxon>Eukaryota</taxon>
        <taxon>Metazoa</taxon>
        <taxon>Ecdysozoa</taxon>
        <taxon>Arthropoda</taxon>
        <taxon>Hexapoda</taxon>
        <taxon>Insecta</taxon>
        <taxon>Pterygota</taxon>
        <taxon>Neoptera</taxon>
        <taxon>Endopterygota</taxon>
        <taxon>Diptera</taxon>
        <taxon>Nematocera</taxon>
        <taxon>Chironomoidea</taxon>
        <taxon>Chironomidae</taxon>
        <taxon>Clunio</taxon>
    </lineage>
</organism>
<dbReference type="PROSITE" id="PS01186">
    <property type="entry name" value="EGF_2"/>
    <property type="match status" value="1"/>
</dbReference>
<dbReference type="Gene3D" id="2.10.25.10">
    <property type="entry name" value="Laminin"/>
    <property type="match status" value="3"/>
</dbReference>
<dbReference type="PANTHER" id="PTHR15036:SF49">
    <property type="entry name" value="AXOTACTIN"/>
    <property type="match status" value="1"/>
</dbReference>
<dbReference type="Pfam" id="PF00008">
    <property type="entry name" value="EGF"/>
    <property type="match status" value="1"/>
</dbReference>
<dbReference type="InterPro" id="IPR036880">
    <property type="entry name" value="Kunitz_BPTI_sf"/>
</dbReference>
<feature type="domain" description="Laminin G" evidence="6">
    <location>
        <begin position="1473"/>
        <end position="1666"/>
    </location>
</feature>
<proteinExistence type="predicted"/>
<evidence type="ECO:0000313" key="9">
    <source>
        <dbReference type="EMBL" id="CRK91831.1"/>
    </source>
</evidence>
<name>A0A1J1HUT4_9DIPT</name>
<dbReference type="Proteomes" id="UP000183832">
    <property type="component" value="Unassembled WGS sequence"/>
</dbReference>
<evidence type="ECO:0000256" key="1">
    <source>
        <dbReference type="ARBA" id="ARBA00023157"/>
    </source>
</evidence>
<dbReference type="SMART" id="SM00131">
    <property type="entry name" value="KU"/>
    <property type="match status" value="1"/>
</dbReference>
<feature type="compositionally biased region" description="Acidic residues" evidence="3">
    <location>
        <begin position="1853"/>
        <end position="1863"/>
    </location>
</feature>
<dbReference type="GO" id="GO:0004867">
    <property type="term" value="F:serine-type endopeptidase inhibitor activity"/>
    <property type="evidence" value="ECO:0007669"/>
    <property type="project" value="InterPro"/>
</dbReference>
<dbReference type="SMART" id="SM00282">
    <property type="entry name" value="LamG"/>
    <property type="match status" value="6"/>
</dbReference>
<feature type="domain" description="EGF-like" evidence="7">
    <location>
        <begin position="744"/>
        <end position="782"/>
    </location>
</feature>
<dbReference type="CDD" id="cd00110">
    <property type="entry name" value="LamG"/>
    <property type="match status" value="5"/>
</dbReference>
<comment type="caution">
    <text evidence="2">Lacks conserved residue(s) required for the propagation of feature annotation.</text>
</comment>
<feature type="compositionally biased region" description="Polar residues" evidence="3">
    <location>
        <begin position="1842"/>
        <end position="1851"/>
    </location>
</feature>
<feature type="chain" id="PRO_5012859645" evidence="5">
    <location>
        <begin position="20"/>
        <end position="1893"/>
    </location>
</feature>
<protein>
    <submittedName>
        <fullName evidence="9">CLUMA_CG005452, isoform A</fullName>
    </submittedName>
</protein>
<dbReference type="InterPro" id="IPR000742">
    <property type="entry name" value="EGF"/>
</dbReference>
<dbReference type="InterPro" id="IPR050372">
    <property type="entry name" value="Neurexin-related_CASP"/>
</dbReference>
<keyword evidence="4" id="KW-0812">Transmembrane</keyword>
<dbReference type="InterPro" id="IPR013320">
    <property type="entry name" value="ConA-like_dom_sf"/>
</dbReference>
<dbReference type="SUPFAM" id="SSF49899">
    <property type="entry name" value="Concanavalin A-like lectins/glucanases"/>
    <property type="match status" value="6"/>
</dbReference>
<evidence type="ECO:0000259" key="8">
    <source>
        <dbReference type="PROSITE" id="PS50279"/>
    </source>
</evidence>